<dbReference type="Proteomes" id="UP000587462">
    <property type="component" value="Unassembled WGS sequence"/>
</dbReference>
<feature type="region of interest" description="Disordered" evidence="1">
    <location>
        <begin position="1"/>
        <end position="23"/>
    </location>
</feature>
<protein>
    <submittedName>
        <fullName evidence="2">Uncharacterized protein</fullName>
    </submittedName>
</protein>
<organism evidence="2 3">
    <name type="scientific">Streptomyces morookaense</name>
    <name type="common">Streptoverticillium morookaense</name>
    <dbReference type="NCBI Taxonomy" id="1970"/>
    <lineage>
        <taxon>Bacteria</taxon>
        <taxon>Bacillati</taxon>
        <taxon>Actinomycetota</taxon>
        <taxon>Actinomycetes</taxon>
        <taxon>Kitasatosporales</taxon>
        <taxon>Streptomycetaceae</taxon>
        <taxon>Streptomyces</taxon>
    </lineage>
</organism>
<proteinExistence type="predicted"/>
<evidence type="ECO:0000313" key="2">
    <source>
        <dbReference type="EMBL" id="NVK80969.1"/>
    </source>
</evidence>
<keyword evidence="3" id="KW-1185">Reference proteome</keyword>
<gene>
    <name evidence="2" type="ORF">HG542_25420</name>
</gene>
<dbReference type="RefSeq" id="WP_171085319.1">
    <property type="nucleotide sequence ID" value="NZ_BNBU01000008.1"/>
</dbReference>
<name>A0A7Y7E9Z2_STRMO</name>
<reference evidence="2 3" key="1">
    <citation type="submission" date="2020-04" db="EMBL/GenBank/DDBJ databases">
        <title>Draft Genome Sequence of Streptomyces morookaense DSM 40503, an 8-azaguanine-producing strain.</title>
        <authorList>
            <person name="Qi J."/>
            <person name="Gao J.-M."/>
        </authorList>
    </citation>
    <scope>NUCLEOTIDE SEQUENCE [LARGE SCALE GENOMIC DNA]</scope>
    <source>
        <strain evidence="2 3">DSM 40503</strain>
    </source>
</reference>
<dbReference type="AlphaFoldDB" id="A0A7Y7E9Z2"/>
<comment type="caution">
    <text evidence="2">The sequence shown here is derived from an EMBL/GenBank/DDBJ whole genome shotgun (WGS) entry which is preliminary data.</text>
</comment>
<evidence type="ECO:0000313" key="3">
    <source>
        <dbReference type="Proteomes" id="UP000587462"/>
    </source>
</evidence>
<accession>A0A7Y7E9Z2</accession>
<dbReference type="EMBL" id="JABBXF010000067">
    <property type="protein sequence ID" value="NVK80969.1"/>
    <property type="molecule type" value="Genomic_DNA"/>
</dbReference>
<sequence>MPRPWPSGSGVARETRPGATAATAHKWWTWPDLKVGDCHQTGGRLRLYADGKLTFSSGGRTLFTTGTFEPSSTPPPSM</sequence>
<evidence type="ECO:0000256" key="1">
    <source>
        <dbReference type="SAM" id="MobiDB-lite"/>
    </source>
</evidence>